<dbReference type="Proteomes" id="UP000761534">
    <property type="component" value="Unassembled WGS sequence"/>
</dbReference>
<dbReference type="InterPro" id="IPR036259">
    <property type="entry name" value="MFS_trans_sf"/>
</dbReference>
<dbReference type="FunFam" id="1.20.1250.20:FF:000013">
    <property type="entry name" value="MFS general substrate transporter"/>
    <property type="match status" value="1"/>
</dbReference>
<evidence type="ECO:0000313" key="7">
    <source>
        <dbReference type="EMBL" id="KAA8905441.1"/>
    </source>
</evidence>
<dbReference type="FunFam" id="1.20.1250.20:FF:000018">
    <property type="entry name" value="MFS transporter permease"/>
    <property type="match status" value="1"/>
</dbReference>
<sequence>MVDPEKNEIETSIEDKVTLEALTYSYTEEEEKKVVRKLDLNLVTYVSSLYLLAFLDRGNIGNAHTAGMAEDLGLSDEQYQWCLTIFYISYIVFEFCVLFWKMFPPRYYAPTMVICWGIVSTCCAGVVNWSGLMALRFFLGLFEASFGPGVPFYLTFFYYRHEIAWRTGMFMVVAPLASAFAGALAYGITKHEMAIESWRVLFLVEGLPTVFVGAIGYFCLPNGPRECYFLNEHEKSILVSRMAKQTGTTERSRKLNWKENALAIIDPKNIFPMLMYFGVNVSFASLPVFLPTILLGMGYNSVNAQGMTAPPYLFTAIINLVSAWFSDKFMQRGLFITGLASTSAAGFLILALCNVTGVKYFAVFLAAGGLFPCVALILSWLGNNQGSESKRGVGMVLMMFVGQCGPVLGTRIFPESEGPYYRKGFFISFAMSALVAGCSICLRFYLMYQNRKLDDKYGKVEDQAANLNSSDQTLPDGSENPYFRYVL</sequence>
<keyword evidence="2" id="KW-0813">Transport</keyword>
<accession>A0A642UU64</accession>
<proteinExistence type="predicted"/>
<comment type="subcellular location">
    <subcellularLocation>
        <location evidence="1">Membrane</location>
        <topology evidence="1">Multi-pass membrane protein</topology>
    </subcellularLocation>
</comment>
<dbReference type="GO" id="GO:0022857">
    <property type="term" value="F:transmembrane transporter activity"/>
    <property type="evidence" value="ECO:0007669"/>
    <property type="project" value="InterPro"/>
</dbReference>
<protein>
    <recommendedName>
        <fullName evidence="9">Major facilitator superfamily (MFS) profile domain-containing protein</fullName>
    </recommendedName>
</protein>
<organism evidence="7 8">
    <name type="scientific">Trichomonascus ciferrii</name>
    <dbReference type="NCBI Taxonomy" id="44093"/>
    <lineage>
        <taxon>Eukaryota</taxon>
        <taxon>Fungi</taxon>
        <taxon>Dikarya</taxon>
        <taxon>Ascomycota</taxon>
        <taxon>Saccharomycotina</taxon>
        <taxon>Dipodascomycetes</taxon>
        <taxon>Dipodascales</taxon>
        <taxon>Trichomonascaceae</taxon>
        <taxon>Trichomonascus</taxon>
        <taxon>Trichomonascus ciferrii complex</taxon>
    </lineage>
</organism>
<evidence type="ECO:0000256" key="6">
    <source>
        <dbReference type="SAM" id="Phobius"/>
    </source>
</evidence>
<feature type="transmembrane region" description="Helical" evidence="6">
    <location>
        <begin position="133"/>
        <end position="156"/>
    </location>
</feature>
<evidence type="ECO:0008006" key="9">
    <source>
        <dbReference type="Google" id="ProtNLM"/>
    </source>
</evidence>
<evidence type="ECO:0000256" key="1">
    <source>
        <dbReference type="ARBA" id="ARBA00004141"/>
    </source>
</evidence>
<feature type="transmembrane region" description="Helical" evidence="6">
    <location>
        <begin position="309"/>
        <end position="326"/>
    </location>
</feature>
<dbReference type="InterPro" id="IPR011701">
    <property type="entry name" value="MFS"/>
</dbReference>
<dbReference type="PANTHER" id="PTHR43791">
    <property type="entry name" value="PERMEASE-RELATED"/>
    <property type="match status" value="1"/>
</dbReference>
<dbReference type="VEuPathDB" id="FungiDB:TRICI_005287"/>
<dbReference type="AlphaFoldDB" id="A0A642UU64"/>
<feature type="transmembrane region" description="Helical" evidence="6">
    <location>
        <begin position="358"/>
        <end position="381"/>
    </location>
</feature>
<name>A0A642UU64_9ASCO</name>
<feature type="transmembrane region" description="Helical" evidence="6">
    <location>
        <begin position="393"/>
        <end position="413"/>
    </location>
</feature>
<feature type="transmembrane region" description="Helical" evidence="6">
    <location>
        <begin position="274"/>
        <end position="297"/>
    </location>
</feature>
<feature type="transmembrane region" description="Helical" evidence="6">
    <location>
        <begin position="333"/>
        <end position="352"/>
    </location>
</feature>
<keyword evidence="8" id="KW-1185">Reference proteome</keyword>
<dbReference type="GO" id="GO:0016020">
    <property type="term" value="C:membrane"/>
    <property type="evidence" value="ECO:0007669"/>
    <property type="project" value="UniProtKB-SubCell"/>
</dbReference>
<dbReference type="EMBL" id="SWFS01000415">
    <property type="protein sequence ID" value="KAA8905441.1"/>
    <property type="molecule type" value="Genomic_DNA"/>
</dbReference>
<feature type="transmembrane region" description="Helical" evidence="6">
    <location>
        <begin position="168"/>
        <end position="188"/>
    </location>
</feature>
<dbReference type="Gene3D" id="1.20.1250.20">
    <property type="entry name" value="MFS general substrate transporter like domains"/>
    <property type="match status" value="2"/>
</dbReference>
<feature type="transmembrane region" description="Helical" evidence="6">
    <location>
        <begin position="107"/>
        <end position="127"/>
    </location>
</feature>
<evidence type="ECO:0000256" key="4">
    <source>
        <dbReference type="ARBA" id="ARBA00022989"/>
    </source>
</evidence>
<gene>
    <name evidence="7" type="ORF">TRICI_005287</name>
</gene>
<dbReference type="Pfam" id="PF07690">
    <property type="entry name" value="MFS_1"/>
    <property type="match status" value="1"/>
</dbReference>
<evidence type="ECO:0000256" key="2">
    <source>
        <dbReference type="ARBA" id="ARBA00022448"/>
    </source>
</evidence>
<feature type="transmembrane region" description="Helical" evidence="6">
    <location>
        <begin position="78"/>
        <end position="100"/>
    </location>
</feature>
<dbReference type="SUPFAM" id="SSF103473">
    <property type="entry name" value="MFS general substrate transporter"/>
    <property type="match status" value="1"/>
</dbReference>
<dbReference type="PANTHER" id="PTHR43791:SF36">
    <property type="entry name" value="TRANSPORTER, PUTATIVE (AFU_ORTHOLOGUE AFUA_6G08340)-RELATED"/>
    <property type="match status" value="1"/>
</dbReference>
<evidence type="ECO:0000313" key="8">
    <source>
        <dbReference type="Proteomes" id="UP000761534"/>
    </source>
</evidence>
<evidence type="ECO:0000256" key="3">
    <source>
        <dbReference type="ARBA" id="ARBA00022692"/>
    </source>
</evidence>
<feature type="transmembrane region" description="Helical" evidence="6">
    <location>
        <begin position="200"/>
        <end position="220"/>
    </location>
</feature>
<keyword evidence="4 6" id="KW-1133">Transmembrane helix</keyword>
<keyword evidence="5 6" id="KW-0472">Membrane</keyword>
<reference evidence="7" key="1">
    <citation type="journal article" date="2019" name="G3 (Bethesda)">
        <title>Genome Assemblies of Two Rare Opportunistic Yeast Pathogens: Diutina rugosa (syn. Candida rugosa) and Trichomonascus ciferrii (syn. Candida ciferrii).</title>
        <authorList>
            <person name="Mixao V."/>
            <person name="Saus E."/>
            <person name="Hansen A.P."/>
            <person name="Lass-Florl C."/>
            <person name="Gabaldon T."/>
        </authorList>
    </citation>
    <scope>NUCLEOTIDE SEQUENCE</scope>
    <source>
        <strain evidence="7">CBS 4856</strain>
    </source>
</reference>
<comment type="caution">
    <text evidence="7">The sequence shown here is derived from an EMBL/GenBank/DDBJ whole genome shotgun (WGS) entry which is preliminary data.</text>
</comment>
<evidence type="ECO:0000256" key="5">
    <source>
        <dbReference type="ARBA" id="ARBA00023136"/>
    </source>
</evidence>
<keyword evidence="3 6" id="KW-0812">Transmembrane</keyword>
<feature type="transmembrane region" description="Helical" evidence="6">
    <location>
        <begin position="425"/>
        <end position="446"/>
    </location>
</feature>
<dbReference type="OrthoDB" id="2985014at2759"/>